<dbReference type="RefSeq" id="WP_051544814.1">
    <property type="nucleotide sequence ID" value="NZ_CAAAJE010000013.1"/>
</dbReference>
<dbReference type="CDD" id="cd05254">
    <property type="entry name" value="dTDP_HR_like_SDR_e"/>
    <property type="match status" value="1"/>
</dbReference>
<dbReference type="eggNOG" id="COG1091">
    <property type="taxonomic scope" value="Bacteria"/>
</dbReference>
<evidence type="ECO:0000256" key="5">
    <source>
        <dbReference type="ARBA" id="ARBA00048200"/>
    </source>
</evidence>
<evidence type="ECO:0000256" key="6">
    <source>
        <dbReference type="RuleBase" id="RU364082"/>
    </source>
</evidence>
<dbReference type="GO" id="GO:0008831">
    <property type="term" value="F:dTDP-4-dehydrorhamnose reductase activity"/>
    <property type="evidence" value="ECO:0007669"/>
    <property type="project" value="UniProtKB-EC"/>
</dbReference>
<dbReference type="STRING" id="28087.Lsai_2768"/>
<comment type="cofactor">
    <cofactor evidence="6">
        <name>Mg(2+)</name>
        <dbReference type="ChEBI" id="CHEBI:18420"/>
    </cofactor>
    <text evidence="6">Binds 1 Mg(2+) ion per monomer.</text>
</comment>
<evidence type="ECO:0000256" key="1">
    <source>
        <dbReference type="ARBA" id="ARBA00004781"/>
    </source>
</evidence>
<dbReference type="PANTHER" id="PTHR10491:SF4">
    <property type="entry name" value="METHIONINE ADENOSYLTRANSFERASE 2 SUBUNIT BETA"/>
    <property type="match status" value="1"/>
</dbReference>
<dbReference type="UniPathway" id="UPA00124"/>
<evidence type="ECO:0000313" key="9">
    <source>
        <dbReference type="Proteomes" id="UP000054621"/>
    </source>
</evidence>
<evidence type="ECO:0000256" key="4">
    <source>
        <dbReference type="ARBA" id="ARBA00017099"/>
    </source>
</evidence>
<dbReference type="PANTHER" id="PTHR10491">
    <property type="entry name" value="DTDP-4-DEHYDRORHAMNOSE REDUCTASE"/>
    <property type="match status" value="1"/>
</dbReference>
<dbReference type="InterPro" id="IPR029903">
    <property type="entry name" value="RmlD-like-bd"/>
</dbReference>
<evidence type="ECO:0000256" key="2">
    <source>
        <dbReference type="ARBA" id="ARBA00010944"/>
    </source>
</evidence>
<dbReference type="InterPro" id="IPR036291">
    <property type="entry name" value="NAD(P)-bd_dom_sf"/>
</dbReference>
<comment type="function">
    <text evidence="6">Catalyzes the reduction of dTDP-6-deoxy-L-lyxo-4-hexulose to yield dTDP-L-rhamnose.</text>
</comment>
<protein>
    <recommendedName>
        <fullName evidence="4 6">dTDP-4-dehydrorhamnose reductase</fullName>
        <ecNumber evidence="3 6">1.1.1.133</ecNumber>
    </recommendedName>
</protein>
<comment type="caution">
    <text evidence="8">The sequence shown here is derived from an EMBL/GenBank/DDBJ whole genome shotgun (WGS) entry which is preliminary data.</text>
</comment>
<dbReference type="AlphaFoldDB" id="A0A0W0YDZ9"/>
<dbReference type="Pfam" id="PF04321">
    <property type="entry name" value="RmlD_sub_bind"/>
    <property type="match status" value="1"/>
</dbReference>
<dbReference type="Gene3D" id="3.40.50.720">
    <property type="entry name" value="NAD(P)-binding Rossmann-like Domain"/>
    <property type="match status" value="1"/>
</dbReference>
<comment type="catalytic activity">
    <reaction evidence="5 6">
        <text>dTDP-beta-L-rhamnose + NADP(+) = dTDP-4-dehydro-beta-L-rhamnose + NADPH + H(+)</text>
        <dbReference type="Rhea" id="RHEA:21796"/>
        <dbReference type="ChEBI" id="CHEBI:15378"/>
        <dbReference type="ChEBI" id="CHEBI:57510"/>
        <dbReference type="ChEBI" id="CHEBI:57783"/>
        <dbReference type="ChEBI" id="CHEBI:58349"/>
        <dbReference type="ChEBI" id="CHEBI:62830"/>
        <dbReference type="EC" id="1.1.1.133"/>
    </reaction>
</comment>
<comment type="similarity">
    <text evidence="2 6">Belongs to the dTDP-4-dehydrorhamnose reductase family.</text>
</comment>
<dbReference type="NCBIfam" id="TIGR01214">
    <property type="entry name" value="rmlD"/>
    <property type="match status" value="1"/>
</dbReference>
<accession>A0A0W0YDZ9</accession>
<keyword evidence="6" id="KW-0521">NADP</keyword>
<gene>
    <name evidence="8" type="primary">rmlD</name>
    <name evidence="8" type="ORF">Lsai_2768</name>
</gene>
<dbReference type="Gene3D" id="3.90.25.10">
    <property type="entry name" value="UDP-galactose 4-epimerase, domain 1"/>
    <property type="match status" value="1"/>
</dbReference>
<comment type="pathway">
    <text evidence="1 6">Carbohydrate biosynthesis; dTDP-L-rhamnose biosynthesis.</text>
</comment>
<dbReference type="UniPathway" id="UPA00281"/>
<reference evidence="8 9" key="1">
    <citation type="submission" date="2015-11" db="EMBL/GenBank/DDBJ databases">
        <title>Genomic analysis of 38 Legionella species identifies large and diverse effector repertoires.</title>
        <authorList>
            <person name="Burstein D."/>
            <person name="Amaro F."/>
            <person name="Zusman T."/>
            <person name="Lifshitz Z."/>
            <person name="Cohen O."/>
            <person name="Gilbert J.A."/>
            <person name="Pupko T."/>
            <person name="Shuman H.A."/>
            <person name="Segal G."/>
        </authorList>
    </citation>
    <scope>NUCLEOTIDE SEQUENCE [LARGE SCALE GENOMIC DNA]</scope>
    <source>
        <strain evidence="8 9">Mt.St.Helens-4</strain>
    </source>
</reference>
<dbReference type="GO" id="GO:0009243">
    <property type="term" value="P:O antigen biosynthetic process"/>
    <property type="evidence" value="ECO:0007669"/>
    <property type="project" value="UniProtKB-UniPathway"/>
</dbReference>
<evidence type="ECO:0000313" key="8">
    <source>
        <dbReference type="EMBL" id="KTD55176.1"/>
    </source>
</evidence>
<dbReference type="SUPFAM" id="SSF51735">
    <property type="entry name" value="NAD(P)-binding Rossmann-fold domains"/>
    <property type="match status" value="1"/>
</dbReference>
<proteinExistence type="inferred from homology"/>
<dbReference type="OrthoDB" id="9803892at2"/>
<dbReference type="InterPro" id="IPR005913">
    <property type="entry name" value="dTDP_dehydrorham_reduct"/>
</dbReference>
<feature type="domain" description="RmlD-like substrate binding" evidence="7">
    <location>
        <begin position="1"/>
        <end position="289"/>
    </location>
</feature>
<dbReference type="EMBL" id="LNYV01000036">
    <property type="protein sequence ID" value="KTD55176.1"/>
    <property type="molecule type" value="Genomic_DNA"/>
</dbReference>
<dbReference type="GO" id="GO:0019305">
    <property type="term" value="P:dTDP-rhamnose biosynthetic process"/>
    <property type="evidence" value="ECO:0007669"/>
    <property type="project" value="UniProtKB-UniPathway"/>
</dbReference>
<dbReference type="PATRIC" id="fig|28087.4.peg.2974"/>
<evidence type="ECO:0000256" key="3">
    <source>
        <dbReference type="ARBA" id="ARBA00012929"/>
    </source>
</evidence>
<dbReference type="Proteomes" id="UP000054621">
    <property type="component" value="Unassembled WGS sequence"/>
</dbReference>
<organism evidence="8 9">
    <name type="scientific">Legionella sainthelensi</name>
    <dbReference type="NCBI Taxonomy" id="28087"/>
    <lineage>
        <taxon>Bacteria</taxon>
        <taxon>Pseudomonadati</taxon>
        <taxon>Pseudomonadota</taxon>
        <taxon>Gammaproteobacteria</taxon>
        <taxon>Legionellales</taxon>
        <taxon>Legionellaceae</taxon>
        <taxon>Legionella</taxon>
    </lineage>
</organism>
<keyword evidence="6" id="KW-0560">Oxidoreductase</keyword>
<sequence>MKILVIGANGQVGSEVILQFGSTQHKVIALTRKELDCVHVGEVNSVLSSIQPELIINASAYTAVDKAEEEIRLAHIINAEFVGQLAQYCGHKKIPLIHLSTDYVFDGTKESPYNETDITCPQGAYAKSKRAGELAITSQLKEHIILRVSWVFGIYGNNFVKTILKLASSKSELRVVADQWGRPTAARDIARVLLTIVNKIDSSSFKDWGIYHYAGAGVTNWYEFSRVFIDLARNKGMMLPLTHLSPIKTEEYVTKAARPKNSVLDTTKIEQILGIDCQSWKNYLPEVVDGFIAQNLPLVVNT</sequence>
<dbReference type="EC" id="1.1.1.133" evidence="3 6"/>
<evidence type="ECO:0000259" key="7">
    <source>
        <dbReference type="Pfam" id="PF04321"/>
    </source>
</evidence>
<name>A0A0W0YDZ9_9GAMM</name>